<sequence>MKRESGQTACTSTCTRTSIYEAGIARTSNIPDRGALSAAHEEARQSQSSRSPLEKSPGPLRLLLAITTFTPYKSNKAPKVPKVVVTHTHERARCLRSEHRSRRFIIKKQLKAKYQHPSRAQSMYSR</sequence>
<protein>
    <submittedName>
        <fullName evidence="2">Uncharacterized protein</fullName>
    </submittedName>
</protein>
<reference evidence="2 3" key="1">
    <citation type="journal article" date="2011" name="Genome Biol.">
        <title>Comparative genome sequence analysis underscores mycoparasitism as the ancestral life style of Trichoderma.</title>
        <authorList>
            <person name="Kubicek C.P."/>
            <person name="Herrera-Estrella A."/>
            <person name="Seidl-Seiboth V."/>
            <person name="Martinez D.A."/>
            <person name="Druzhinina I.S."/>
            <person name="Thon M."/>
            <person name="Zeilinger S."/>
            <person name="Casas-Flores S."/>
            <person name="Horwitz B.A."/>
            <person name="Mukherjee P.K."/>
            <person name="Mukherjee M."/>
            <person name="Kredics L."/>
            <person name="Alcaraz L.D."/>
            <person name="Aerts A."/>
            <person name="Antal Z."/>
            <person name="Atanasova L."/>
            <person name="Cervantes-Badillo M.G."/>
            <person name="Challacombe J."/>
            <person name="Chertkov O."/>
            <person name="McCluskey K."/>
            <person name="Coulpier F."/>
            <person name="Deshpande N."/>
            <person name="von Doehren H."/>
            <person name="Ebbole D.J."/>
            <person name="Esquivel-Naranjo E.U."/>
            <person name="Fekete E."/>
            <person name="Flipphi M."/>
            <person name="Glaser F."/>
            <person name="Gomez-Rodriguez E.Y."/>
            <person name="Gruber S."/>
            <person name="Han C."/>
            <person name="Henrissat B."/>
            <person name="Hermosa R."/>
            <person name="Hernandez-Onate M."/>
            <person name="Karaffa L."/>
            <person name="Kosti I."/>
            <person name="Le Crom S."/>
            <person name="Lindquist E."/>
            <person name="Lucas S."/>
            <person name="Luebeck M."/>
            <person name="Luebeck P.S."/>
            <person name="Margeot A."/>
            <person name="Metz B."/>
            <person name="Misra M."/>
            <person name="Nevalainen H."/>
            <person name="Omann M."/>
            <person name="Packer N."/>
            <person name="Perrone G."/>
            <person name="Uresti-Rivera E.E."/>
            <person name="Salamov A."/>
            <person name="Schmoll M."/>
            <person name="Seiboth B."/>
            <person name="Shapiro H."/>
            <person name="Sukno S."/>
            <person name="Tamayo-Ramos J.A."/>
            <person name="Tisch D."/>
            <person name="Wiest A."/>
            <person name="Wilkinson H.H."/>
            <person name="Zhang M."/>
            <person name="Coutinho P.M."/>
            <person name="Kenerley C.M."/>
            <person name="Monte E."/>
            <person name="Baker S.E."/>
            <person name="Grigoriev I.V."/>
        </authorList>
    </citation>
    <scope>NUCLEOTIDE SEQUENCE [LARGE SCALE GENOMIC DNA]</scope>
    <source>
        <strain evidence="3">Gv29-8 / FGSC 10586</strain>
    </source>
</reference>
<evidence type="ECO:0000313" key="2">
    <source>
        <dbReference type="EMBL" id="EHK18201.1"/>
    </source>
</evidence>
<feature type="region of interest" description="Disordered" evidence="1">
    <location>
        <begin position="31"/>
        <end position="57"/>
    </location>
</feature>
<gene>
    <name evidence="2" type="ORF">TRIVIDRAFT_187163</name>
</gene>
<dbReference type="HOGENOM" id="CLU_1981885_0_0_1"/>
<dbReference type="InParanoid" id="G9N610"/>
<evidence type="ECO:0000256" key="1">
    <source>
        <dbReference type="SAM" id="MobiDB-lite"/>
    </source>
</evidence>
<dbReference type="EMBL" id="ABDF02000087">
    <property type="protein sequence ID" value="EHK18201.1"/>
    <property type="molecule type" value="Genomic_DNA"/>
</dbReference>
<name>G9N610_HYPVG</name>
<evidence type="ECO:0000313" key="3">
    <source>
        <dbReference type="Proteomes" id="UP000007115"/>
    </source>
</evidence>
<dbReference type="VEuPathDB" id="FungiDB:TRIVIDRAFT_187163"/>
<proteinExistence type="predicted"/>
<dbReference type="AlphaFoldDB" id="G9N610"/>
<keyword evidence="3" id="KW-1185">Reference proteome</keyword>
<comment type="caution">
    <text evidence="2">The sequence shown here is derived from an EMBL/GenBank/DDBJ whole genome shotgun (WGS) entry which is preliminary data.</text>
</comment>
<dbReference type="GeneID" id="25789281"/>
<organism evidence="2 3">
    <name type="scientific">Hypocrea virens (strain Gv29-8 / FGSC 10586)</name>
    <name type="common">Gliocladium virens</name>
    <name type="synonym">Trichoderma virens</name>
    <dbReference type="NCBI Taxonomy" id="413071"/>
    <lineage>
        <taxon>Eukaryota</taxon>
        <taxon>Fungi</taxon>
        <taxon>Dikarya</taxon>
        <taxon>Ascomycota</taxon>
        <taxon>Pezizomycotina</taxon>
        <taxon>Sordariomycetes</taxon>
        <taxon>Hypocreomycetidae</taxon>
        <taxon>Hypocreales</taxon>
        <taxon>Hypocreaceae</taxon>
        <taxon>Trichoderma</taxon>
    </lineage>
</organism>
<dbReference type="Proteomes" id="UP000007115">
    <property type="component" value="Unassembled WGS sequence"/>
</dbReference>
<dbReference type="RefSeq" id="XP_013952398.1">
    <property type="nucleotide sequence ID" value="XM_014096923.1"/>
</dbReference>
<accession>G9N610</accession>